<evidence type="ECO:0000313" key="1">
    <source>
        <dbReference type="EMBL" id="AJG22821.1"/>
    </source>
</evidence>
<dbReference type="Pfam" id="PF10604">
    <property type="entry name" value="Polyketide_cyc2"/>
    <property type="match status" value="1"/>
</dbReference>
<sequence length="184" mass="20273">MPDPDTMLKPILLAALGAIALLLIYAATQPDTFRVERSASVKAPPERVFALINDLHNFNQWNPYEKKDPSLKGTYGATRSGQGAAYAWESEKVGVGSMEIVQTEPAAKVTMRLDFIKPFEAHNTAEFTLMPQADATKVTWSMQGSVPYFAKLVHLVFNMDKMVGKDFEQGLVNLKTLAEAPAAR</sequence>
<dbReference type="Proteomes" id="UP000031843">
    <property type="component" value="Chromosome secondary"/>
</dbReference>
<accession>A0A0C4YQE5</accession>
<gene>
    <name evidence="1" type="ORF">RR42_s1233</name>
</gene>
<protein>
    <recommendedName>
        <fullName evidence="3">Polyketide cyclase</fullName>
    </recommendedName>
</protein>
<evidence type="ECO:0000313" key="2">
    <source>
        <dbReference type="Proteomes" id="UP000031843"/>
    </source>
</evidence>
<name>A0A0C4YQE5_9BURK</name>
<dbReference type="AlphaFoldDB" id="A0A0C4YQE5"/>
<dbReference type="SUPFAM" id="SSF55961">
    <property type="entry name" value="Bet v1-like"/>
    <property type="match status" value="1"/>
</dbReference>
<dbReference type="InterPro" id="IPR019587">
    <property type="entry name" value="Polyketide_cyclase/dehydratase"/>
</dbReference>
<dbReference type="InterPro" id="IPR023393">
    <property type="entry name" value="START-like_dom_sf"/>
</dbReference>
<evidence type="ECO:0008006" key="3">
    <source>
        <dbReference type="Google" id="ProtNLM"/>
    </source>
</evidence>
<dbReference type="KEGG" id="cbw:RR42_s1233"/>
<proteinExistence type="predicted"/>
<organism evidence="1 2">
    <name type="scientific">Cupriavidus basilensis</name>
    <dbReference type="NCBI Taxonomy" id="68895"/>
    <lineage>
        <taxon>Bacteria</taxon>
        <taxon>Pseudomonadati</taxon>
        <taxon>Pseudomonadota</taxon>
        <taxon>Betaproteobacteria</taxon>
        <taxon>Burkholderiales</taxon>
        <taxon>Burkholderiaceae</taxon>
        <taxon>Cupriavidus</taxon>
    </lineage>
</organism>
<keyword evidence="2" id="KW-1185">Reference proteome</keyword>
<dbReference type="CDD" id="cd07818">
    <property type="entry name" value="SRPBCC_1"/>
    <property type="match status" value="1"/>
</dbReference>
<dbReference type="Gene3D" id="3.30.530.20">
    <property type="match status" value="1"/>
</dbReference>
<dbReference type="EMBL" id="CP010537">
    <property type="protein sequence ID" value="AJG22821.1"/>
    <property type="molecule type" value="Genomic_DNA"/>
</dbReference>
<reference evidence="1 2" key="1">
    <citation type="journal article" date="2015" name="Genome Announc.">
        <title>Complete Genome Sequence of Cupriavidus basilensis 4G11, Isolated from the Oak Ridge Field Research Center Site.</title>
        <authorList>
            <person name="Ray J."/>
            <person name="Waters R.J."/>
            <person name="Skerker J.M."/>
            <person name="Kuehl J.V."/>
            <person name="Price M.N."/>
            <person name="Huang J."/>
            <person name="Chakraborty R."/>
            <person name="Arkin A.P."/>
            <person name="Deutschbauer A."/>
        </authorList>
    </citation>
    <scope>NUCLEOTIDE SEQUENCE [LARGE SCALE GENOMIC DNA]</scope>
    <source>
        <strain evidence="1">4G11</strain>
    </source>
</reference>
<dbReference type="STRING" id="68895.RR42_s1233"/>